<reference evidence="2 3" key="1">
    <citation type="journal article" date="2013" name="PLoS Genet.">
        <title>Genomic mechanisms accounting for the adaptation to parasitism in nematode-trapping fungi.</title>
        <authorList>
            <person name="Meerupati T."/>
            <person name="Andersson K.M."/>
            <person name="Friman E."/>
            <person name="Kumar D."/>
            <person name="Tunlid A."/>
            <person name="Ahren D."/>
        </authorList>
    </citation>
    <scope>NUCLEOTIDE SEQUENCE [LARGE SCALE GENOMIC DNA]</scope>
    <source>
        <strain evidence="2 3">CBS 200.50</strain>
    </source>
</reference>
<gene>
    <name evidence="2" type="ORF">H072_4924</name>
</gene>
<protein>
    <submittedName>
        <fullName evidence="2">Uncharacterized protein</fullName>
    </submittedName>
</protein>
<dbReference type="Proteomes" id="UP000015100">
    <property type="component" value="Unassembled WGS sequence"/>
</dbReference>
<evidence type="ECO:0000256" key="1">
    <source>
        <dbReference type="SAM" id="MobiDB-lite"/>
    </source>
</evidence>
<dbReference type="eggNOG" id="ENOG502SZ42">
    <property type="taxonomic scope" value="Eukaryota"/>
</dbReference>
<proteinExistence type="predicted"/>
<accession>S8BNX2</accession>
<evidence type="ECO:0000313" key="3">
    <source>
        <dbReference type="Proteomes" id="UP000015100"/>
    </source>
</evidence>
<feature type="compositionally biased region" description="Acidic residues" evidence="1">
    <location>
        <begin position="43"/>
        <end position="53"/>
    </location>
</feature>
<organism evidence="2 3">
    <name type="scientific">Dactylellina haptotyla (strain CBS 200.50)</name>
    <name type="common">Nematode-trapping fungus</name>
    <name type="synonym">Monacrosporium haptotylum</name>
    <dbReference type="NCBI Taxonomy" id="1284197"/>
    <lineage>
        <taxon>Eukaryota</taxon>
        <taxon>Fungi</taxon>
        <taxon>Dikarya</taxon>
        <taxon>Ascomycota</taxon>
        <taxon>Pezizomycotina</taxon>
        <taxon>Orbiliomycetes</taxon>
        <taxon>Orbiliales</taxon>
        <taxon>Orbiliaceae</taxon>
        <taxon>Dactylellina</taxon>
    </lineage>
</organism>
<dbReference type="AlphaFoldDB" id="S8BNX2"/>
<evidence type="ECO:0000313" key="2">
    <source>
        <dbReference type="EMBL" id="EPS41203.1"/>
    </source>
</evidence>
<reference evidence="3" key="2">
    <citation type="submission" date="2013-04" db="EMBL/GenBank/DDBJ databases">
        <title>Genomic mechanisms accounting for the adaptation to parasitism in nematode-trapping fungi.</title>
        <authorList>
            <person name="Ahren D.G."/>
        </authorList>
    </citation>
    <scope>NUCLEOTIDE SEQUENCE [LARGE SCALE GENOMIC DNA]</scope>
    <source>
        <strain evidence="3">CBS 200.50</strain>
    </source>
</reference>
<feature type="region of interest" description="Disordered" evidence="1">
    <location>
        <begin position="1"/>
        <end position="95"/>
    </location>
</feature>
<keyword evidence="3" id="KW-1185">Reference proteome</keyword>
<dbReference type="HOGENOM" id="CLU_687003_0_0_1"/>
<sequence>MANDLPELGGLDANRYRSNPPAQQPPRPRGEREYTRGPRSPTVEDEDEDDIYGDIDPRFDRPVPPRRSSGPPRFTSPQAQRESPPKPNFVPEESPQIIPPYVIDNYLRGNGDSEKDGFFCVFKKTYVLKSDGKTKHEGPIPSNQSTLWVADKVMGHLFEVTLWGSLVYHGLFRDNEKDFTAYWSKKSVIKELRNPMFDNPKFFWIHYRNHEFDALIRHVDLPKASKAADTLVNPDFSRMGIFHFWNKSDSNGKTAKFPSFASMNTLPALLSNGTAAGTWKRLFNPWPGTYVADDMELDTELDQLSHHSCPALLLYFNVPRLIAHIISLGICQPKFVSKFMSYRKVGARAGYIYRYGIETDSSYYDNVKYIYSSIDLRIPPTEWKDGSWMYTELVDMDVLIS</sequence>
<name>S8BNX2_DACHA</name>
<dbReference type="EMBL" id="AQGS01000255">
    <property type="protein sequence ID" value="EPS41203.1"/>
    <property type="molecule type" value="Genomic_DNA"/>
</dbReference>
<feature type="compositionally biased region" description="Low complexity" evidence="1">
    <location>
        <begin position="66"/>
        <end position="77"/>
    </location>
</feature>
<dbReference type="OrthoDB" id="5426434at2759"/>
<comment type="caution">
    <text evidence="2">The sequence shown here is derived from an EMBL/GenBank/DDBJ whole genome shotgun (WGS) entry which is preliminary data.</text>
</comment>